<sequence length="643" mass="70920">MAVSQKPIVLWNTTKHTAHVIDDAGVLIKKSRLPPPVRAPQYHVHQPTFTGVVPPLAYFCIKSLSPFPEQLHALAHFRFSYRDDLARALLPLRSQPDEDIQQSTQCSSAPNFDTTALDPRLWATFAQVIHPLPEQLHDLDLPLANIHLPLLQQIPNTPNFSLVTLLSLPNCNHVCDDTISELRRLNSLVALDLRGTNITPYALTVLARGLSWTGDDDSTSRRRTGLWGLRILRLHSCTRIDNKAISVLRKFPLLSIVGSAVKRHLSNLGFSSSGHKHLFHPAPLSLALYTFDNLATTAQNPISPYSCPLHSVFRIHVDELYHSIPHHRTGTQLNTRNVSFGAQPTTIFIPPVPKPPVAKNAKVFAPPKCASTTPSERRPSTARVALEHQSFIHTPWSSNNVVFTVHSSEDGRLDPLAIARLPPPWSTLDAYTPLPIPDGFRNAALSDPAKLNRARLNKQGSGAFSNMVDKLATKRLKVVSEFALAKVQVQVPVKARNPFAKSVKSAFAESNLTMSGAVKRPLSKHESLTEAGPDVLPHSRNSFPSRKKGRLDGTGAETSSKSLKPITTLKPPMLPKEFLPLAPKKPNPASKPEDSLKQARLSFTRPEQFEKPGLVSQKRETETGESQQKVKRGRVGACGTVRK</sequence>
<dbReference type="AlphaFoldDB" id="A0A0D0EAK4"/>
<accession>A0A0D0EAK4</accession>
<dbReference type="OrthoDB" id="3215314at2759"/>
<feature type="region of interest" description="Disordered" evidence="1">
    <location>
        <begin position="518"/>
        <end position="643"/>
    </location>
</feature>
<name>A0A0D0EAK4_9AGAM</name>
<dbReference type="Gene3D" id="3.80.10.10">
    <property type="entry name" value="Ribonuclease Inhibitor"/>
    <property type="match status" value="1"/>
</dbReference>
<dbReference type="Proteomes" id="UP000054538">
    <property type="component" value="Unassembled WGS sequence"/>
</dbReference>
<evidence type="ECO:0000313" key="3">
    <source>
        <dbReference type="Proteomes" id="UP000054538"/>
    </source>
</evidence>
<keyword evidence="3" id="KW-1185">Reference proteome</keyword>
<dbReference type="HOGENOM" id="CLU_465520_0_0_1"/>
<dbReference type="InParanoid" id="A0A0D0EAK4"/>
<evidence type="ECO:0000313" key="2">
    <source>
        <dbReference type="EMBL" id="KIL00410.1"/>
    </source>
</evidence>
<reference evidence="2 3" key="1">
    <citation type="submission" date="2014-04" db="EMBL/GenBank/DDBJ databases">
        <authorList>
            <consortium name="DOE Joint Genome Institute"/>
            <person name="Kuo A."/>
            <person name="Kohler A."/>
            <person name="Jargeat P."/>
            <person name="Nagy L.G."/>
            <person name="Floudas D."/>
            <person name="Copeland A."/>
            <person name="Barry K.W."/>
            <person name="Cichocki N."/>
            <person name="Veneault-Fourrey C."/>
            <person name="LaButti K."/>
            <person name="Lindquist E.A."/>
            <person name="Lipzen A."/>
            <person name="Lundell T."/>
            <person name="Morin E."/>
            <person name="Murat C."/>
            <person name="Sun H."/>
            <person name="Tunlid A."/>
            <person name="Henrissat B."/>
            <person name="Grigoriev I.V."/>
            <person name="Hibbett D.S."/>
            <person name="Martin F."/>
            <person name="Nordberg H.P."/>
            <person name="Cantor M.N."/>
            <person name="Hua S.X."/>
        </authorList>
    </citation>
    <scope>NUCLEOTIDE SEQUENCE [LARGE SCALE GENOMIC DNA]</scope>
    <source>
        <strain evidence="2 3">Ve08.2h10</strain>
    </source>
</reference>
<reference evidence="3" key="2">
    <citation type="submission" date="2015-01" db="EMBL/GenBank/DDBJ databases">
        <title>Evolutionary Origins and Diversification of the Mycorrhizal Mutualists.</title>
        <authorList>
            <consortium name="DOE Joint Genome Institute"/>
            <consortium name="Mycorrhizal Genomics Consortium"/>
            <person name="Kohler A."/>
            <person name="Kuo A."/>
            <person name="Nagy L.G."/>
            <person name="Floudas D."/>
            <person name="Copeland A."/>
            <person name="Barry K.W."/>
            <person name="Cichocki N."/>
            <person name="Veneault-Fourrey C."/>
            <person name="LaButti K."/>
            <person name="Lindquist E.A."/>
            <person name="Lipzen A."/>
            <person name="Lundell T."/>
            <person name="Morin E."/>
            <person name="Murat C."/>
            <person name="Riley R."/>
            <person name="Ohm R."/>
            <person name="Sun H."/>
            <person name="Tunlid A."/>
            <person name="Henrissat B."/>
            <person name="Grigoriev I.V."/>
            <person name="Hibbett D.S."/>
            <person name="Martin F."/>
        </authorList>
    </citation>
    <scope>NUCLEOTIDE SEQUENCE [LARGE SCALE GENOMIC DNA]</scope>
    <source>
        <strain evidence="3">Ve08.2h10</strain>
    </source>
</reference>
<dbReference type="EMBL" id="KN824834">
    <property type="protein sequence ID" value="KIL00410.1"/>
    <property type="molecule type" value="Genomic_DNA"/>
</dbReference>
<protein>
    <submittedName>
        <fullName evidence="2">Unplaced genomic scaffold scaffold_12, whole genome shotgun sequence</fullName>
    </submittedName>
</protein>
<dbReference type="InterPro" id="IPR032675">
    <property type="entry name" value="LRR_dom_sf"/>
</dbReference>
<proteinExistence type="predicted"/>
<evidence type="ECO:0000256" key="1">
    <source>
        <dbReference type="SAM" id="MobiDB-lite"/>
    </source>
</evidence>
<gene>
    <name evidence="2" type="ORF">PAXRUDRAFT_129885</name>
</gene>
<organism evidence="2 3">
    <name type="scientific">Paxillus rubicundulus Ve08.2h10</name>
    <dbReference type="NCBI Taxonomy" id="930991"/>
    <lineage>
        <taxon>Eukaryota</taxon>
        <taxon>Fungi</taxon>
        <taxon>Dikarya</taxon>
        <taxon>Basidiomycota</taxon>
        <taxon>Agaricomycotina</taxon>
        <taxon>Agaricomycetes</taxon>
        <taxon>Agaricomycetidae</taxon>
        <taxon>Boletales</taxon>
        <taxon>Paxilineae</taxon>
        <taxon>Paxillaceae</taxon>
        <taxon>Paxillus</taxon>
    </lineage>
</organism>
<dbReference type="SUPFAM" id="SSF52047">
    <property type="entry name" value="RNI-like"/>
    <property type="match status" value="1"/>
</dbReference>